<dbReference type="Proteomes" id="UP000594042">
    <property type="component" value="Chromosome"/>
</dbReference>
<dbReference type="SUPFAM" id="SSF48208">
    <property type="entry name" value="Six-hairpin glycosidases"/>
    <property type="match status" value="1"/>
</dbReference>
<evidence type="ECO:0000256" key="2">
    <source>
        <dbReference type="ARBA" id="ARBA00011245"/>
    </source>
</evidence>
<organism evidence="7 8">
    <name type="scientific">Coprobacter secundus subsp. similis</name>
    <dbReference type="NCBI Taxonomy" id="2751153"/>
    <lineage>
        <taxon>Bacteria</taxon>
        <taxon>Pseudomonadati</taxon>
        <taxon>Bacteroidota</taxon>
        <taxon>Bacteroidia</taxon>
        <taxon>Bacteroidales</taxon>
        <taxon>Barnesiellaceae</taxon>
        <taxon>Coprobacter</taxon>
    </lineage>
</organism>
<comment type="subunit">
    <text evidence="2">Monomer.</text>
</comment>
<dbReference type="InterPro" id="IPR014718">
    <property type="entry name" value="GH-type_carb-bd"/>
</dbReference>
<dbReference type="InterPro" id="IPR012939">
    <property type="entry name" value="Glyco_hydro_92"/>
</dbReference>
<dbReference type="InterPro" id="IPR050883">
    <property type="entry name" value="PNGase"/>
</dbReference>
<feature type="chain" id="PRO_5028915938" evidence="4">
    <location>
        <begin position="23"/>
        <end position="733"/>
    </location>
</feature>
<evidence type="ECO:0000313" key="7">
    <source>
        <dbReference type="EMBL" id="BCI63792.1"/>
    </source>
</evidence>
<dbReference type="FunFam" id="1.20.1050.60:FF:000001">
    <property type="entry name" value="Putative alpha-1,2-mannosidase"/>
    <property type="match status" value="1"/>
</dbReference>
<dbReference type="GO" id="GO:0005975">
    <property type="term" value="P:carbohydrate metabolic process"/>
    <property type="evidence" value="ECO:0007669"/>
    <property type="project" value="InterPro"/>
</dbReference>
<dbReference type="Gene3D" id="3.30.2080.10">
    <property type="entry name" value="GH92 mannosidase domain"/>
    <property type="match status" value="1"/>
</dbReference>
<dbReference type="PANTHER" id="PTHR12143">
    <property type="entry name" value="PEPTIDE N-GLYCANASE PNGASE -RELATED"/>
    <property type="match status" value="1"/>
</dbReference>
<dbReference type="EMBL" id="AP023322">
    <property type="protein sequence ID" value="BCI63792.1"/>
    <property type="molecule type" value="Genomic_DNA"/>
</dbReference>
<dbReference type="RefSeq" id="WP_338025677.1">
    <property type="nucleotide sequence ID" value="NZ_AP023322.1"/>
</dbReference>
<sequence>MKYMPNLLTLAIFSLLTFNACHQEQKEKRLIQYVNPFVGTAYTGHTTPAAAYPLGFMQPGPQSGNFGWEHCSGYNYEDSLIWGFTQNKLNGTGIPDMGDILMMPFSGIPTRSDYKSSVLKEKEIASPGYYSVELPDNHVNVELTCTPHVALHRYSFKDENPGVYIDFQSGSVSTEEQYNNRVLDANIVVDDDYTITGYHKLKGWVERQLFYVIKFDQPIVSQETIPGNMGNKAPMKIFYFKLKKGQPLLAKVAFSTVSIDNAKENMMTEISHWDFEQIKSDTENAWEDLLTRIQIEGSEDQKKNFYTSMYHLFFQPNNIADINGQYRGADDSIYTSPSGKYYSTFSLWDTYRAAHPLYTIIAPDIVPDLINTMLMHSDIQGFLPIWALWGKENYCMVGNHGVPVVVEACMKNIPGIDMERAYAAVKKSLTENHYRSDWDMYNKYGYYPFDLIKEESVSRTLEGAYDDYCAAQLAKKLKKEDDYSFFMKKANYYKNLFDPETKLMRGKDSKGNWRTPFDKFKLSHAGTAGGDYTEGNAWQYTWHVQQDVDFLINAMGGKEAFATKLDSLFFLESTAKNTGFVGDVTGLIGQYAQGNEPSHHVIYFYSMIGKNWRTAELMREVFDKFYQPKADGLCGNDDCGQMSAWYIFGALGFYPVNTVNCTYVIGAPQIPQATINLPMNKTFTMRADNLSAKNKYVKSVRLNGQELTEPHITHEQIMQGGTLIFEMTDTPIK</sequence>
<evidence type="ECO:0000313" key="8">
    <source>
        <dbReference type="Proteomes" id="UP000594042"/>
    </source>
</evidence>
<dbReference type="Gene3D" id="1.20.1050.60">
    <property type="entry name" value="alpha-1,2-mannosidase"/>
    <property type="match status" value="1"/>
</dbReference>
<evidence type="ECO:0000259" key="5">
    <source>
        <dbReference type="Pfam" id="PF07971"/>
    </source>
</evidence>
<evidence type="ECO:0000256" key="4">
    <source>
        <dbReference type="SAM" id="SignalP"/>
    </source>
</evidence>
<dbReference type="AlphaFoldDB" id="A0A7G1HY81"/>
<dbReference type="PANTHER" id="PTHR12143:SF39">
    <property type="entry name" value="SECRETED PROTEIN"/>
    <property type="match status" value="1"/>
</dbReference>
<gene>
    <name evidence="7" type="ORF">Cop2CBH44_21450</name>
</gene>
<dbReference type="InterPro" id="IPR005887">
    <property type="entry name" value="GH92_a_mannosidase_put"/>
</dbReference>
<dbReference type="GO" id="GO:0006516">
    <property type="term" value="P:glycoprotein catabolic process"/>
    <property type="evidence" value="ECO:0007669"/>
    <property type="project" value="TreeGrafter"/>
</dbReference>
<accession>A0A7G1HY81</accession>
<name>A0A7G1HY81_9BACT</name>
<keyword evidence="8" id="KW-1185">Reference proteome</keyword>
<evidence type="ECO:0000259" key="6">
    <source>
        <dbReference type="Pfam" id="PF17678"/>
    </source>
</evidence>
<comment type="cofactor">
    <cofactor evidence="1">
        <name>Ca(2+)</name>
        <dbReference type="ChEBI" id="CHEBI:29108"/>
    </cofactor>
</comment>
<dbReference type="Pfam" id="PF17678">
    <property type="entry name" value="Glyco_hydro_92N"/>
    <property type="match status" value="1"/>
</dbReference>
<evidence type="ECO:0000256" key="3">
    <source>
        <dbReference type="ARBA" id="ARBA00022837"/>
    </source>
</evidence>
<feature type="domain" description="Glycosyl hydrolase family 92 N-terminal" evidence="6">
    <location>
        <begin position="33"/>
        <end position="255"/>
    </location>
</feature>
<dbReference type="KEGG" id="copr:Cop2CBH44_21450"/>
<dbReference type="GO" id="GO:0030246">
    <property type="term" value="F:carbohydrate binding"/>
    <property type="evidence" value="ECO:0007669"/>
    <property type="project" value="InterPro"/>
</dbReference>
<dbReference type="Gene3D" id="1.20.1610.10">
    <property type="entry name" value="alpha-1,2-mannosidases domains"/>
    <property type="match status" value="1"/>
</dbReference>
<protein>
    <submittedName>
        <fullName evidence="7">Alpha-1 2-mannosidase</fullName>
    </submittedName>
</protein>
<dbReference type="GO" id="GO:0000224">
    <property type="term" value="F:peptide-N4-(N-acetyl-beta-glucosaminyl)asparagine amidase activity"/>
    <property type="evidence" value="ECO:0007669"/>
    <property type="project" value="TreeGrafter"/>
</dbReference>
<dbReference type="NCBIfam" id="TIGR01180">
    <property type="entry name" value="aman2_put"/>
    <property type="match status" value="1"/>
</dbReference>
<evidence type="ECO:0000256" key="1">
    <source>
        <dbReference type="ARBA" id="ARBA00001913"/>
    </source>
</evidence>
<reference evidence="8" key="1">
    <citation type="submission" date="2020-07" db="EMBL/GenBank/DDBJ databases">
        <title>Complete genome sequencing of Coprobacter sp. strain 2CBH44.</title>
        <authorList>
            <person name="Sakamoto M."/>
            <person name="Murakami T."/>
            <person name="Mori H."/>
        </authorList>
    </citation>
    <scope>NUCLEOTIDE SEQUENCE [LARGE SCALE GENOMIC DNA]</scope>
    <source>
        <strain evidence="8">2CBH44</strain>
    </source>
</reference>
<dbReference type="GO" id="GO:0005829">
    <property type="term" value="C:cytosol"/>
    <property type="evidence" value="ECO:0007669"/>
    <property type="project" value="TreeGrafter"/>
</dbReference>
<dbReference type="InterPro" id="IPR008928">
    <property type="entry name" value="6-hairpin_glycosidase_sf"/>
</dbReference>
<proteinExistence type="predicted"/>
<dbReference type="InterPro" id="IPR041371">
    <property type="entry name" value="GH92_N"/>
</dbReference>
<dbReference type="FunFam" id="3.30.2080.10:FF:000001">
    <property type="entry name" value="Alpha-1,2-mannosidase subfamily"/>
    <property type="match status" value="1"/>
</dbReference>
<feature type="signal peptide" evidence="4">
    <location>
        <begin position="1"/>
        <end position="22"/>
    </location>
</feature>
<dbReference type="Pfam" id="PF07971">
    <property type="entry name" value="Glyco_hydro_92"/>
    <property type="match status" value="1"/>
</dbReference>
<feature type="domain" description="Glycosyl hydrolase family 92" evidence="5">
    <location>
        <begin position="261"/>
        <end position="728"/>
    </location>
</feature>
<dbReference type="Gene3D" id="2.70.98.10">
    <property type="match status" value="1"/>
</dbReference>
<keyword evidence="4" id="KW-0732">Signal</keyword>
<keyword evidence="3" id="KW-0106">Calcium</keyword>